<proteinExistence type="predicted"/>
<reference evidence="2" key="1">
    <citation type="submission" date="2020-01" db="EMBL/GenBank/DDBJ databases">
        <authorList>
            <consortium name="DOE Joint Genome Institute"/>
            <person name="Haridas S."/>
            <person name="Albert R."/>
            <person name="Binder M."/>
            <person name="Bloem J."/>
            <person name="Labutti K."/>
            <person name="Salamov A."/>
            <person name="Andreopoulos B."/>
            <person name="Baker S.E."/>
            <person name="Barry K."/>
            <person name="Bills G."/>
            <person name="Bluhm B.H."/>
            <person name="Cannon C."/>
            <person name="Castanera R."/>
            <person name="Culley D.E."/>
            <person name="Daum C."/>
            <person name="Ezra D."/>
            <person name="Gonzalez J.B."/>
            <person name="Henrissat B."/>
            <person name="Kuo A."/>
            <person name="Liang C."/>
            <person name="Lipzen A."/>
            <person name="Lutzoni F."/>
            <person name="Magnuson J."/>
            <person name="Mondo S."/>
            <person name="Nolan M."/>
            <person name="Ohm R."/>
            <person name="Pangilinan J."/>
            <person name="Park H.-J."/>
            <person name="Ramirez L."/>
            <person name="Alfaro M."/>
            <person name="Sun H."/>
            <person name="Tritt A."/>
            <person name="Yoshinaga Y."/>
            <person name="Zwiers L.-H."/>
            <person name="Turgeon B.G."/>
            <person name="Goodwin S.B."/>
            <person name="Spatafora J.W."/>
            <person name="Crous P.W."/>
            <person name="Grigoriev I.V."/>
        </authorList>
    </citation>
    <scope>NUCLEOTIDE SEQUENCE</scope>
    <source>
        <strain evidence="2">P77</strain>
    </source>
</reference>
<dbReference type="AlphaFoldDB" id="A0A6A5JX69"/>
<gene>
    <name evidence="2" type="ORF">BDW02DRAFT_574045</name>
</gene>
<sequence>MRAFITTKSPSTTCPDVTPACAHPPLSPHHASQQKHPASRAPVGCPPYSDAETGLPNR</sequence>
<organism evidence="2 3">
    <name type="scientific">Decorospora gaudefroyi</name>
    <dbReference type="NCBI Taxonomy" id="184978"/>
    <lineage>
        <taxon>Eukaryota</taxon>
        <taxon>Fungi</taxon>
        <taxon>Dikarya</taxon>
        <taxon>Ascomycota</taxon>
        <taxon>Pezizomycotina</taxon>
        <taxon>Dothideomycetes</taxon>
        <taxon>Pleosporomycetidae</taxon>
        <taxon>Pleosporales</taxon>
        <taxon>Pleosporineae</taxon>
        <taxon>Pleosporaceae</taxon>
        <taxon>Decorospora</taxon>
    </lineage>
</organism>
<accession>A0A6A5JX69</accession>
<feature type="region of interest" description="Disordered" evidence="1">
    <location>
        <begin position="1"/>
        <end position="58"/>
    </location>
</feature>
<feature type="compositionally biased region" description="Polar residues" evidence="1">
    <location>
        <begin position="1"/>
        <end position="15"/>
    </location>
</feature>
<evidence type="ECO:0000313" key="2">
    <source>
        <dbReference type="EMBL" id="KAF1829378.1"/>
    </source>
</evidence>
<dbReference type="EMBL" id="ML975447">
    <property type="protein sequence ID" value="KAF1829378.1"/>
    <property type="molecule type" value="Genomic_DNA"/>
</dbReference>
<evidence type="ECO:0000256" key="1">
    <source>
        <dbReference type="SAM" id="MobiDB-lite"/>
    </source>
</evidence>
<name>A0A6A5JX69_9PLEO</name>
<protein>
    <submittedName>
        <fullName evidence="2">Uncharacterized protein</fullName>
    </submittedName>
</protein>
<dbReference type="Proteomes" id="UP000800040">
    <property type="component" value="Unassembled WGS sequence"/>
</dbReference>
<evidence type="ECO:0000313" key="3">
    <source>
        <dbReference type="Proteomes" id="UP000800040"/>
    </source>
</evidence>
<keyword evidence="3" id="KW-1185">Reference proteome</keyword>